<reference evidence="3" key="1">
    <citation type="journal article" date="2015" name="BMC Genomics">
        <title>Genomic and transcriptomic analysis of the endophytic fungus Pestalotiopsis fici reveals its lifestyle and high potential for synthesis of natural products.</title>
        <authorList>
            <person name="Wang X."/>
            <person name="Zhang X."/>
            <person name="Liu L."/>
            <person name="Xiang M."/>
            <person name="Wang W."/>
            <person name="Sun X."/>
            <person name="Che Y."/>
            <person name="Guo L."/>
            <person name="Liu G."/>
            <person name="Guo L."/>
            <person name="Wang C."/>
            <person name="Yin W.B."/>
            <person name="Stadler M."/>
            <person name="Zhang X."/>
            <person name="Liu X."/>
        </authorList>
    </citation>
    <scope>NUCLEOTIDE SEQUENCE [LARGE SCALE GENOMIC DNA]</scope>
    <source>
        <strain evidence="3">W106-1 / CGMCC3.15140</strain>
    </source>
</reference>
<dbReference type="KEGG" id="pfy:PFICI_05726"/>
<evidence type="ECO:0000313" key="2">
    <source>
        <dbReference type="EMBL" id="ETS83850.1"/>
    </source>
</evidence>
<dbReference type="OMA" id="QATHYQP"/>
<organism evidence="2 3">
    <name type="scientific">Pestalotiopsis fici (strain W106-1 / CGMCC3.15140)</name>
    <dbReference type="NCBI Taxonomy" id="1229662"/>
    <lineage>
        <taxon>Eukaryota</taxon>
        <taxon>Fungi</taxon>
        <taxon>Dikarya</taxon>
        <taxon>Ascomycota</taxon>
        <taxon>Pezizomycotina</taxon>
        <taxon>Sordariomycetes</taxon>
        <taxon>Xylariomycetidae</taxon>
        <taxon>Amphisphaeriales</taxon>
        <taxon>Sporocadaceae</taxon>
        <taxon>Pestalotiopsis</taxon>
    </lineage>
</organism>
<evidence type="ECO:0000256" key="1">
    <source>
        <dbReference type="SAM" id="MobiDB-lite"/>
    </source>
</evidence>
<dbReference type="RefSeq" id="XP_007832498.1">
    <property type="nucleotide sequence ID" value="XM_007834307.1"/>
</dbReference>
<keyword evidence="3" id="KW-1185">Reference proteome</keyword>
<dbReference type="Proteomes" id="UP000030651">
    <property type="component" value="Unassembled WGS sequence"/>
</dbReference>
<feature type="region of interest" description="Disordered" evidence="1">
    <location>
        <begin position="587"/>
        <end position="632"/>
    </location>
</feature>
<feature type="compositionally biased region" description="Basic and acidic residues" evidence="1">
    <location>
        <begin position="1"/>
        <end position="14"/>
    </location>
</feature>
<sequence length="721" mass="78395">MFKVVDRAQARRDAAGNPDASVTHVHGSPVRRGQATVSDRSQPTQQAHYNTRSPAATDRSYLDRPLPAPPLGEKMLLERPSTSGGPSSKTQSASGVSKFNSKYNNNNKRVSRDDFYVNTKSSSSNSKVYGKQQYAASHGHLPSSNLTSPRTKAYKHQFSASHGHLPRQRTPSQPAVPIVRLTTPATMSDQSAPIGMALGSPTHPPEMSNGGTLRPHQMQPATSPLSSVESVDSFDMPKEKKQPGKRRLFGLFGRKRSEAEPSPVSISEPNQLGRAYRPDQQVGSHSPNEVRPKHSRSKTAHDHKALTQKSTVKRSQTLPDAHEQSSTLAPTGLRAHGPSIDTQRSTANFGSIPIVLDSPTQESTPAPSFLNIEIPKSNMERYSVMFQGVLGTQPNNTSSLLARRQATSKELKKISDAIIAEEVGHIHPNSKSCSYISNPRQDEKLPRPRRATSPQPSKSPQFFLFPAAPTGRRTPQQATRPWKTVRSNTSPALLPSPSKATFDQSLEAHAQSGHPAQHHVGRAAISHDVKSSALPAPSFHFGPNESGLVLESPSDIDSPTIAPEIIRTSTSKHKIQEPDWQILEPSTYTLSSGSSSATSARKTTPSSASSAQTHMTPPPSSDLDEPDNIDYSHDPVQISIARQISISREQRKLLKPLETSFTLRAKASPARASPVVPRIGMAENERLAETRSATPTLVVPRQTLDADLAQHRKSERIIIEG</sequence>
<feature type="region of interest" description="Disordered" evidence="1">
    <location>
        <begin position="429"/>
        <end position="499"/>
    </location>
</feature>
<feature type="compositionally biased region" description="Low complexity" evidence="1">
    <location>
        <begin position="587"/>
        <end position="611"/>
    </location>
</feature>
<dbReference type="eggNOG" id="ENOG502SD0J">
    <property type="taxonomic scope" value="Eukaryota"/>
</dbReference>
<feature type="compositionally biased region" description="Polar residues" evidence="1">
    <location>
        <begin position="80"/>
        <end position="95"/>
    </location>
</feature>
<evidence type="ECO:0000313" key="3">
    <source>
        <dbReference type="Proteomes" id="UP000030651"/>
    </source>
</evidence>
<name>W3XCR4_PESFW</name>
<accession>W3XCR4</accession>
<feature type="compositionally biased region" description="Polar residues" evidence="1">
    <location>
        <begin position="35"/>
        <end position="54"/>
    </location>
</feature>
<dbReference type="OrthoDB" id="5404004at2759"/>
<gene>
    <name evidence="2" type="ORF">PFICI_05726</name>
</gene>
<dbReference type="AlphaFoldDB" id="W3XCR4"/>
<dbReference type="GeneID" id="19270739"/>
<feature type="compositionally biased region" description="Polar residues" evidence="1">
    <location>
        <begin position="219"/>
        <end position="230"/>
    </location>
</feature>
<proteinExistence type="predicted"/>
<feature type="compositionally biased region" description="Low complexity" evidence="1">
    <location>
        <begin position="116"/>
        <end position="129"/>
    </location>
</feature>
<feature type="compositionally biased region" description="Polar residues" evidence="1">
    <location>
        <begin position="429"/>
        <end position="439"/>
    </location>
</feature>
<dbReference type="HOGENOM" id="CLU_386840_0_0_1"/>
<dbReference type="InParanoid" id="W3XCR4"/>
<feature type="region of interest" description="Disordered" evidence="1">
    <location>
        <begin position="1"/>
        <end position="345"/>
    </location>
</feature>
<dbReference type="EMBL" id="KI912111">
    <property type="protein sequence ID" value="ETS83850.1"/>
    <property type="molecule type" value="Genomic_DNA"/>
</dbReference>
<feature type="compositionally biased region" description="Low complexity" evidence="1">
    <location>
        <begin position="97"/>
        <end position="108"/>
    </location>
</feature>
<feature type="compositionally biased region" description="Polar residues" evidence="1">
    <location>
        <begin position="473"/>
        <end position="491"/>
    </location>
</feature>
<feature type="compositionally biased region" description="Polar residues" evidence="1">
    <location>
        <begin position="307"/>
        <end position="329"/>
    </location>
</feature>
<protein>
    <submittedName>
        <fullName evidence="2">Uncharacterized protein</fullName>
    </submittedName>
</protein>